<evidence type="ECO:0000256" key="3">
    <source>
        <dbReference type="ARBA" id="ARBA00022695"/>
    </source>
</evidence>
<keyword evidence="3 7" id="KW-0548">Nucleotidyltransferase</keyword>
<reference evidence="12" key="1">
    <citation type="submission" date="2017-08" db="EMBL/GenBank/DDBJ databases">
        <title>A dynamic microbial community with high functional redundancy inhabits the cold, oxic subseafloor aquifer.</title>
        <authorList>
            <person name="Tully B.J."/>
            <person name="Wheat C.G."/>
            <person name="Glazer B.T."/>
            <person name="Huber J.A."/>
        </authorList>
    </citation>
    <scope>NUCLEOTIDE SEQUENCE [LARGE SCALE GENOMIC DNA]</scope>
</reference>
<evidence type="ECO:0000259" key="9">
    <source>
        <dbReference type="Pfam" id="PF03104"/>
    </source>
</evidence>
<dbReference type="SUPFAM" id="SSF56672">
    <property type="entry name" value="DNA/RNA polymerases"/>
    <property type="match status" value="1"/>
</dbReference>
<dbReference type="Proteomes" id="UP000218327">
    <property type="component" value="Unassembled WGS sequence"/>
</dbReference>
<proteinExistence type="inferred from homology"/>
<comment type="similarity">
    <text evidence="1 7">Belongs to the DNA polymerase type-B family.</text>
</comment>
<dbReference type="GO" id="GO:0003677">
    <property type="term" value="F:DNA binding"/>
    <property type="evidence" value="ECO:0007669"/>
    <property type="project" value="UniProtKB-KW"/>
</dbReference>
<dbReference type="InterPro" id="IPR006134">
    <property type="entry name" value="DNA-dir_DNA_pol_B_multi_dom"/>
</dbReference>
<dbReference type="InterPro" id="IPR050240">
    <property type="entry name" value="DNA_pol_type-B"/>
</dbReference>
<evidence type="ECO:0000256" key="7">
    <source>
        <dbReference type="RuleBase" id="RU000442"/>
    </source>
</evidence>
<accession>A0A2A5BB82</accession>
<dbReference type="PANTHER" id="PTHR10322:SF23">
    <property type="entry name" value="DNA POLYMERASE DELTA CATALYTIC SUBUNIT"/>
    <property type="match status" value="1"/>
</dbReference>
<dbReference type="GO" id="GO:0009432">
    <property type="term" value="P:SOS response"/>
    <property type="evidence" value="ECO:0007669"/>
    <property type="project" value="TreeGrafter"/>
</dbReference>
<keyword evidence="4 7" id="KW-0239">DNA-directed DNA polymerase</keyword>
<dbReference type="Gene3D" id="3.90.1600.10">
    <property type="entry name" value="Palm domain of DNA polymerase"/>
    <property type="match status" value="2"/>
</dbReference>
<evidence type="ECO:0000256" key="5">
    <source>
        <dbReference type="ARBA" id="ARBA00023125"/>
    </source>
</evidence>
<comment type="caution">
    <text evidence="11">The sequence shown here is derived from an EMBL/GenBank/DDBJ whole genome shotgun (WGS) entry which is preliminary data.</text>
</comment>
<feature type="domain" description="DNA-directed DNA polymerase family B exonuclease" evidence="9">
    <location>
        <begin position="107"/>
        <end position="302"/>
    </location>
</feature>
<evidence type="ECO:0000313" key="11">
    <source>
        <dbReference type="EMBL" id="PCJ28276.1"/>
    </source>
</evidence>
<keyword evidence="5 7" id="KW-0238">DNA-binding</keyword>
<dbReference type="GO" id="GO:0003887">
    <property type="term" value="F:DNA-directed DNA polymerase activity"/>
    <property type="evidence" value="ECO:0007669"/>
    <property type="project" value="UniProtKB-KW"/>
</dbReference>
<evidence type="ECO:0000256" key="4">
    <source>
        <dbReference type="ARBA" id="ARBA00022932"/>
    </source>
</evidence>
<dbReference type="GO" id="GO:0000166">
    <property type="term" value="F:nucleotide binding"/>
    <property type="evidence" value="ECO:0007669"/>
    <property type="project" value="InterPro"/>
</dbReference>
<comment type="catalytic activity">
    <reaction evidence="6 7">
        <text>DNA(n) + a 2'-deoxyribonucleoside 5'-triphosphate = DNA(n+1) + diphosphate</text>
        <dbReference type="Rhea" id="RHEA:22508"/>
        <dbReference type="Rhea" id="RHEA-COMP:17339"/>
        <dbReference type="Rhea" id="RHEA-COMP:17340"/>
        <dbReference type="ChEBI" id="CHEBI:33019"/>
        <dbReference type="ChEBI" id="CHEBI:61560"/>
        <dbReference type="ChEBI" id="CHEBI:173112"/>
        <dbReference type="EC" id="2.7.7.7"/>
    </reaction>
</comment>
<keyword evidence="7" id="KW-0235">DNA replication</keyword>
<protein>
    <recommendedName>
        <fullName evidence="7">DNA polymerase</fullName>
        <ecNumber evidence="7">2.7.7.7</ecNumber>
    </recommendedName>
</protein>
<dbReference type="NCBIfam" id="NF004421">
    <property type="entry name" value="PRK05762.1-2"/>
    <property type="match status" value="1"/>
</dbReference>
<evidence type="ECO:0000256" key="6">
    <source>
        <dbReference type="ARBA" id="ARBA00049244"/>
    </source>
</evidence>
<dbReference type="PRINTS" id="PR00106">
    <property type="entry name" value="DNAPOLB"/>
</dbReference>
<dbReference type="Gene3D" id="3.30.420.10">
    <property type="entry name" value="Ribonuclease H-like superfamily/Ribonuclease H"/>
    <property type="match status" value="1"/>
</dbReference>
<dbReference type="InterPro" id="IPR042087">
    <property type="entry name" value="DNA_pol_B_thumb"/>
</dbReference>
<sequence length="790" mass="90802">MDLRGFILTRQWIESSTGMELVFWLATEQGPLRIQVRGQEAVCFFPTEQQDQVKEILARQTQWRINSTKLKNFDHQEVSALYFKSQRKLYDCRDKLTMQGIGVAEPDIKPTDRFLMERFITASANISGKLVQQNGFSDVVVDRFVSTEFRPDLCAISIDIETDYGASTLYSIAIYSNNESVVFMVGPQAENNEELKQELERRIYSTEREVINAFVDRVHAIDPDVIMGWNVVNFDFRCLQDFCDRLKIPLNIGRNQEPIIWRKARDTTDRYYALMPGRAVLDGIELMRTATYQFENFSLEYVSRQLLDRGKLVEDVDQRGQEITALFNTNKAALARYNLEDCKLVWDIFEKERLVSFAIERSLLTGLEIDRYGGSVAAFDFLYLPRLHRKGFIAPAQNQQTTSNVSPGGYVMSSVPGIHENVIVLDFKSLYPSIIRTFHVDPLAMAKASQEADPIMGYDGGQFSRTEFILPEIISTLWSARDKAKADRNAVLSQAIKIIMNSFYGILGTSGCRFLDSRLVSSITKRGHEILIASKDYIEKQGYQVIYGDTDSVFVLIGSASEDEVQKIGSKLIDQLNQWWCNKLEKEHGIESYLEMEFETHFSKFLMPTVRGSDAGSKKRYAGVVVEGKNPTQYRMLFKGLETVRSDWSPLAREFQKILYERIFFDQPYEDYIKETVADITAGKFENELVLRKRIRRKLSDYVKNVPPHVQAARKAELVRKERNLPSMYQSGGWIEYIMTVNGPEPRQYRQSAIDYEFYIERQLGPVADGILVFKATSMDEILNNQIGLF</sequence>
<dbReference type="InterPro" id="IPR055208">
    <property type="entry name" value="PolB_insertion"/>
</dbReference>
<evidence type="ECO:0000256" key="2">
    <source>
        <dbReference type="ARBA" id="ARBA00022679"/>
    </source>
</evidence>
<dbReference type="GO" id="GO:0045004">
    <property type="term" value="P:DNA replication proofreading"/>
    <property type="evidence" value="ECO:0007669"/>
    <property type="project" value="TreeGrafter"/>
</dbReference>
<dbReference type="AlphaFoldDB" id="A0A2A5BB82"/>
<evidence type="ECO:0000313" key="12">
    <source>
        <dbReference type="Proteomes" id="UP000218327"/>
    </source>
</evidence>
<dbReference type="InterPro" id="IPR012337">
    <property type="entry name" value="RNaseH-like_sf"/>
</dbReference>
<dbReference type="SUPFAM" id="SSF53098">
    <property type="entry name" value="Ribonuclease H-like"/>
    <property type="match status" value="1"/>
</dbReference>
<dbReference type="Gene3D" id="3.30.70.2250">
    <property type="match status" value="1"/>
</dbReference>
<dbReference type="GO" id="GO:0008296">
    <property type="term" value="F:3'-5'-DNA exonuclease activity"/>
    <property type="evidence" value="ECO:0007669"/>
    <property type="project" value="TreeGrafter"/>
</dbReference>
<dbReference type="Pfam" id="PF03104">
    <property type="entry name" value="DNA_pol_B_exo1"/>
    <property type="match status" value="1"/>
</dbReference>
<gene>
    <name evidence="11" type="ORF">COA96_01475</name>
</gene>
<dbReference type="Pfam" id="PF22587">
    <property type="entry name" value="DNApolII_insertion"/>
    <property type="match status" value="1"/>
</dbReference>
<dbReference type="InterPro" id="IPR006172">
    <property type="entry name" value="DNA-dir_DNA_pol_B"/>
</dbReference>
<dbReference type="Gene3D" id="1.10.132.60">
    <property type="entry name" value="DNA polymerase family B, C-terminal domain"/>
    <property type="match status" value="1"/>
</dbReference>
<dbReference type="InterPro" id="IPR006133">
    <property type="entry name" value="DNA-dir_DNA_pol_B_exonuc"/>
</dbReference>
<organism evidence="11 12">
    <name type="scientific">SAR86 cluster bacterium</name>
    <dbReference type="NCBI Taxonomy" id="2030880"/>
    <lineage>
        <taxon>Bacteria</taxon>
        <taxon>Pseudomonadati</taxon>
        <taxon>Pseudomonadota</taxon>
        <taxon>Gammaproteobacteria</taxon>
        <taxon>SAR86 cluster</taxon>
    </lineage>
</organism>
<dbReference type="CDD" id="cd05537">
    <property type="entry name" value="POLBc_Pol_II"/>
    <property type="match status" value="1"/>
</dbReference>
<dbReference type="EMBL" id="NVVJ01000003">
    <property type="protein sequence ID" value="PCJ28276.1"/>
    <property type="molecule type" value="Genomic_DNA"/>
</dbReference>
<dbReference type="PROSITE" id="PS00116">
    <property type="entry name" value="DNA_POLYMERASE_B"/>
    <property type="match status" value="1"/>
</dbReference>
<dbReference type="EC" id="2.7.7.7" evidence="7"/>
<feature type="domain" description="DNA polymerase II insertion" evidence="10">
    <location>
        <begin position="41"/>
        <end position="101"/>
    </location>
</feature>
<keyword evidence="2 7" id="KW-0808">Transferase</keyword>
<dbReference type="InterPro" id="IPR043502">
    <property type="entry name" value="DNA/RNA_pol_sf"/>
</dbReference>
<dbReference type="InterPro" id="IPR036397">
    <property type="entry name" value="RNaseH_sf"/>
</dbReference>
<evidence type="ECO:0000259" key="10">
    <source>
        <dbReference type="Pfam" id="PF22587"/>
    </source>
</evidence>
<dbReference type="PANTHER" id="PTHR10322">
    <property type="entry name" value="DNA POLYMERASE CATALYTIC SUBUNIT"/>
    <property type="match status" value="1"/>
</dbReference>
<dbReference type="FunFam" id="3.90.1600.10:FF:000030">
    <property type="entry name" value="DNA polymerase II"/>
    <property type="match status" value="1"/>
</dbReference>
<evidence type="ECO:0000256" key="1">
    <source>
        <dbReference type="ARBA" id="ARBA00005755"/>
    </source>
</evidence>
<dbReference type="Gene3D" id="2.40.50.590">
    <property type="match status" value="1"/>
</dbReference>
<feature type="domain" description="DNA-directed DNA polymerase family B multifunctional" evidence="8">
    <location>
        <begin position="383"/>
        <end position="764"/>
    </location>
</feature>
<dbReference type="InterPro" id="IPR023211">
    <property type="entry name" value="DNA_pol_palm_dom_sf"/>
</dbReference>
<evidence type="ECO:0000259" key="8">
    <source>
        <dbReference type="Pfam" id="PF00136"/>
    </source>
</evidence>
<dbReference type="CDD" id="cd05784">
    <property type="entry name" value="DNA_polB_II_exo"/>
    <property type="match status" value="1"/>
</dbReference>
<dbReference type="SMART" id="SM00486">
    <property type="entry name" value="POLBc"/>
    <property type="match status" value="1"/>
</dbReference>
<dbReference type="Pfam" id="PF00136">
    <property type="entry name" value="DNA_pol_B"/>
    <property type="match status" value="1"/>
</dbReference>
<dbReference type="InterPro" id="IPR017964">
    <property type="entry name" value="DNA-dir_DNA_pol_B_CS"/>
</dbReference>
<dbReference type="Pfam" id="PF21474">
    <property type="entry name" value="DNApolII_N"/>
    <property type="match status" value="1"/>
</dbReference>
<name>A0A2A5BB82_9GAMM</name>